<comment type="caution">
    <text evidence="2">The sequence shown here is derived from an EMBL/GenBank/DDBJ whole genome shotgun (WGS) entry which is preliminary data.</text>
</comment>
<gene>
    <name evidence="2" type="ORF">A8C32_06870</name>
</gene>
<evidence type="ECO:0000313" key="2">
    <source>
        <dbReference type="EMBL" id="OEJ98905.1"/>
    </source>
</evidence>
<sequence>MIFYIIFYKPFILWSFGINLMLSFMGFHFILIVLVKLFLICLLWYFINETKGKQKLVFYNNLGISPLKLFSFLFIIDLLLSIPFLFLLKEFI</sequence>
<keyword evidence="3" id="KW-1185">Reference proteome</keyword>
<accession>A0A1E5SIG9</accession>
<dbReference type="AlphaFoldDB" id="A0A1E5SIG9"/>
<dbReference type="Proteomes" id="UP000095713">
    <property type="component" value="Unassembled WGS sequence"/>
</dbReference>
<keyword evidence="1" id="KW-0472">Membrane</keyword>
<evidence type="ECO:0000313" key="3">
    <source>
        <dbReference type="Proteomes" id="UP000095713"/>
    </source>
</evidence>
<protein>
    <submittedName>
        <fullName evidence="2">Uncharacterized protein</fullName>
    </submittedName>
</protein>
<feature type="transmembrane region" description="Helical" evidence="1">
    <location>
        <begin position="67"/>
        <end position="88"/>
    </location>
</feature>
<feature type="transmembrane region" description="Helical" evidence="1">
    <location>
        <begin position="20"/>
        <end position="47"/>
    </location>
</feature>
<keyword evidence="1" id="KW-1133">Transmembrane helix</keyword>
<organism evidence="2 3">
    <name type="scientific">Flavivirga aquatica</name>
    <dbReference type="NCBI Taxonomy" id="1849968"/>
    <lineage>
        <taxon>Bacteria</taxon>
        <taxon>Pseudomonadati</taxon>
        <taxon>Bacteroidota</taxon>
        <taxon>Flavobacteriia</taxon>
        <taxon>Flavobacteriales</taxon>
        <taxon>Flavobacteriaceae</taxon>
        <taxon>Flavivirga</taxon>
    </lineage>
</organism>
<reference evidence="2 3" key="1">
    <citation type="submission" date="2016-05" db="EMBL/GenBank/DDBJ databases">
        <title>Draft Genome Sequence of Algibacter sp. Strain SK-16 Isolated from the Surface Water of Aburatsubo Inlet.</title>
        <authorList>
            <person name="Wong S.-K."/>
            <person name="Yoshizawa S."/>
            <person name="Nakajima Y."/>
            <person name="Ogura Y."/>
            <person name="Tetsuya H."/>
            <person name="Hamasaki K."/>
        </authorList>
    </citation>
    <scope>NUCLEOTIDE SEQUENCE [LARGE SCALE GENOMIC DNA]</scope>
    <source>
        <strain evidence="2 3">SK-16</strain>
    </source>
</reference>
<proteinExistence type="predicted"/>
<evidence type="ECO:0000256" key="1">
    <source>
        <dbReference type="SAM" id="Phobius"/>
    </source>
</evidence>
<name>A0A1E5SIG9_9FLAO</name>
<dbReference type="EMBL" id="MDJD01000054">
    <property type="protein sequence ID" value="OEJ98905.1"/>
    <property type="molecule type" value="Genomic_DNA"/>
</dbReference>
<keyword evidence="1" id="KW-0812">Transmembrane</keyword>